<sequence length="77" mass="8832">MMKVIGIIFVIFLLSALTILLMDLRLGFNFTEAWHHLLNPFWVMSSAEYVMLGGLLLIVIVQQVTYRKKSMKNNGTT</sequence>
<dbReference type="InterPro" id="IPR058725">
    <property type="entry name" value="YczF"/>
</dbReference>
<dbReference type="EMBL" id="WUUL01000026">
    <property type="protein sequence ID" value="MXQ55984.1"/>
    <property type="molecule type" value="Genomic_DNA"/>
</dbReference>
<keyword evidence="1" id="KW-0812">Transmembrane</keyword>
<protein>
    <submittedName>
        <fullName evidence="2">Uncharacterized protein</fullName>
    </submittedName>
</protein>
<gene>
    <name evidence="2" type="ORF">GSM42_20105</name>
</gene>
<accession>A0A6I4W5D4</accession>
<reference evidence="2 3" key="1">
    <citation type="submission" date="2019-12" db="EMBL/GenBank/DDBJ databases">
        <title>Whole-genome analyses of novel actinobacteria.</title>
        <authorList>
            <person name="Sahin N."/>
            <person name="Saygin H."/>
        </authorList>
    </citation>
    <scope>NUCLEOTIDE SEQUENCE [LARGE SCALE GENOMIC DNA]</scope>
    <source>
        <strain evidence="2 3">KC615</strain>
    </source>
</reference>
<evidence type="ECO:0000313" key="2">
    <source>
        <dbReference type="EMBL" id="MXQ55984.1"/>
    </source>
</evidence>
<evidence type="ECO:0000313" key="3">
    <source>
        <dbReference type="Proteomes" id="UP000430692"/>
    </source>
</evidence>
<comment type="caution">
    <text evidence="2">The sequence shown here is derived from an EMBL/GenBank/DDBJ whole genome shotgun (WGS) entry which is preliminary data.</text>
</comment>
<keyword evidence="3" id="KW-1185">Reference proteome</keyword>
<evidence type="ECO:0000256" key="1">
    <source>
        <dbReference type="SAM" id="Phobius"/>
    </source>
</evidence>
<keyword evidence="1" id="KW-0472">Membrane</keyword>
<dbReference type="AlphaFoldDB" id="A0A6I4W5D4"/>
<organism evidence="2 3">
    <name type="scientific">Shimazuella alba</name>
    <dbReference type="NCBI Taxonomy" id="2690964"/>
    <lineage>
        <taxon>Bacteria</taxon>
        <taxon>Bacillati</taxon>
        <taxon>Bacillota</taxon>
        <taxon>Bacilli</taxon>
        <taxon>Bacillales</taxon>
        <taxon>Thermoactinomycetaceae</taxon>
        <taxon>Shimazuella</taxon>
    </lineage>
</organism>
<keyword evidence="1" id="KW-1133">Transmembrane helix</keyword>
<feature type="transmembrane region" description="Helical" evidence="1">
    <location>
        <begin position="42"/>
        <end position="61"/>
    </location>
</feature>
<proteinExistence type="predicted"/>
<dbReference type="Pfam" id="PF26310">
    <property type="entry name" value="YczF"/>
    <property type="match status" value="1"/>
</dbReference>
<name>A0A6I4W5D4_9BACL</name>
<dbReference type="Proteomes" id="UP000430692">
    <property type="component" value="Unassembled WGS sequence"/>
</dbReference>
<dbReference type="RefSeq" id="WP_160803349.1">
    <property type="nucleotide sequence ID" value="NZ_WUUL01000026.1"/>
</dbReference>